<dbReference type="PANTHER" id="PTHR43283">
    <property type="entry name" value="BETA-LACTAMASE-RELATED"/>
    <property type="match status" value="1"/>
</dbReference>
<comment type="caution">
    <text evidence="2">The sequence shown here is derived from an EMBL/GenBank/DDBJ whole genome shotgun (WGS) entry which is preliminary data.</text>
</comment>
<dbReference type="InterPro" id="IPR012338">
    <property type="entry name" value="Beta-lactam/transpept-like"/>
</dbReference>
<dbReference type="InterPro" id="IPR001466">
    <property type="entry name" value="Beta-lactam-related"/>
</dbReference>
<dbReference type="PANTHER" id="PTHR43283:SF15">
    <property type="entry name" value="CONSERVED PROTEIN"/>
    <property type="match status" value="1"/>
</dbReference>
<sequence length="281" mass="29183">MDALEQVARWPVETAAVCVLRREPAGVRELGRVGPADHPFRLASVSKLLTAYAVLIAVEEGAIGLDDPAGPPSSTVAHLLAHASGLEFGGERALAAPGTRRIYSNTGIERLGEAVTAATGIAFADYLTEAVFDPLGMAGAQLTGSPAHGVHATLDDLRRFAAELLAPTLLSVGMVATATSVAFPGLSGVLPGFGRHEPNDWGLGFEIRGHKQPHWTGRTNAPDTFGHFGQGGSFLWVDPAAGLSCVALSDRDFGDWARAAWPPLADDIVAAGRVPAADSAL</sequence>
<organism evidence="2 3">
    <name type="scientific">Frankia umida</name>
    <dbReference type="NCBI Taxonomy" id="573489"/>
    <lineage>
        <taxon>Bacteria</taxon>
        <taxon>Bacillati</taxon>
        <taxon>Actinomycetota</taxon>
        <taxon>Actinomycetes</taxon>
        <taxon>Frankiales</taxon>
        <taxon>Frankiaceae</taxon>
        <taxon>Frankia</taxon>
    </lineage>
</organism>
<dbReference type="SUPFAM" id="SSF56601">
    <property type="entry name" value="beta-lactamase/transpeptidase-like"/>
    <property type="match status" value="1"/>
</dbReference>
<gene>
    <name evidence="2" type="ORF">MXD59_03830</name>
</gene>
<dbReference type="InterPro" id="IPR050789">
    <property type="entry name" value="Diverse_Enzym_Activities"/>
</dbReference>
<keyword evidence="3" id="KW-1185">Reference proteome</keyword>
<accession>A0ABT0JTN9</accession>
<proteinExistence type="predicted"/>
<evidence type="ECO:0000313" key="3">
    <source>
        <dbReference type="Proteomes" id="UP001201873"/>
    </source>
</evidence>
<evidence type="ECO:0000313" key="2">
    <source>
        <dbReference type="EMBL" id="MCK9874920.1"/>
    </source>
</evidence>
<dbReference type="RefSeq" id="WP_248823432.1">
    <property type="nucleotide sequence ID" value="NZ_JALKFT010000002.1"/>
</dbReference>
<protein>
    <submittedName>
        <fullName evidence="2">Beta-lactamase family protein</fullName>
    </submittedName>
</protein>
<dbReference type="Gene3D" id="3.40.710.10">
    <property type="entry name" value="DD-peptidase/beta-lactamase superfamily"/>
    <property type="match status" value="1"/>
</dbReference>
<dbReference type="EMBL" id="JALKFT010000002">
    <property type="protein sequence ID" value="MCK9874920.1"/>
    <property type="molecule type" value="Genomic_DNA"/>
</dbReference>
<dbReference type="Pfam" id="PF00144">
    <property type="entry name" value="Beta-lactamase"/>
    <property type="match status" value="1"/>
</dbReference>
<reference evidence="2 3" key="1">
    <citation type="submission" date="2022-04" db="EMBL/GenBank/DDBJ databases">
        <title>Genome diversity in the genus Frankia.</title>
        <authorList>
            <person name="Carlos-Shanley C."/>
            <person name="Hahn D."/>
        </authorList>
    </citation>
    <scope>NUCLEOTIDE SEQUENCE [LARGE SCALE GENOMIC DNA]</scope>
    <source>
        <strain evidence="2 3">Ag45/Mut15</strain>
    </source>
</reference>
<evidence type="ECO:0000259" key="1">
    <source>
        <dbReference type="Pfam" id="PF00144"/>
    </source>
</evidence>
<dbReference type="Proteomes" id="UP001201873">
    <property type="component" value="Unassembled WGS sequence"/>
</dbReference>
<feature type="domain" description="Beta-lactamase-related" evidence="1">
    <location>
        <begin position="36"/>
        <end position="267"/>
    </location>
</feature>
<name>A0ABT0JTN9_9ACTN</name>